<evidence type="ECO:0000313" key="2">
    <source>
        <dbReference type="EMBL" id="KAJ1345614.1"/>
    </source>
</evidence>
<dbReference type="AlphaFoldDB" id="A0AAD5MKA1"/>
<evidence type="ECO:0000256" key="1">
    <source>
        <dbReference type="SAM" id="MobiDB-lite"/>
    </source>
</evidence>
<feature type="region of interest" description="Disordered" evidence="1">
    <location>
        <begin position="24"/>
        <end position="51"/>
    </location>
</feature>
<sequence>MQARPPHVDGLQVAKFVSVPMIHEHTDSEEDPMGSVSRDRENGSVAGACSSHSTISGTTALVRTSCLLMDPSDSDERYLSGDLLELDVKTALDAISICDHRLEEKKIDTQGESRESVETAEALLKGGAEPHTVSATSIESAQAMLKEEAEPPMATAESAEADQKVLKKEVESSTAIARILEIDQEMPEEKVEILTDFAKSVETAKEVVGEEAETLTALSSTELETAVSDYIYSEYSLPPSETNVEIEFDVISEASLCTAVSGSVSWHSMPRSETEVERMYDVRIGLYKVTDQICSSTANTLRGRY</sequence>
<name>A0AAD5MKA1_PARTN</name>
<reference evidence="2" key="1">
    <citation type="submission" date="2021-06" db="EMBL/GenBank/DDBJ databases">
        <title>Parelaphostrongylus tenuis whole genome reference sequence.</title>
        <authorList>
            <person name="Garwood T.J."/>
            <person name="Larsen P.A."/>
            <person name="Fountain-Jones N.M."/>
            <person name="Garbe J.R."/>
            <person name="Macchietto M.G."/>
            <person name="Kania S.A."/>
            <person name="Gerhold R.W."/>
            <person name="Richards J.E."/>
            <person name="Wolf T.M."/>
        </authorList>
    </citation>
    <scope>NUCLEOTIDE SEQUENCE</scope>
    <source>
        <strain evidence="2">MNPRO001-30</strain>
        <tissue evidence="2">Meninges</tissue>
    </source>
</reference>
<evidence type="ECO:0000313" key="3">
    <source>
        <dbReference type="Proteomes" id="UP001196413"/>
    </source>
</evidence>
<accession>A0AAD5MKA1</accession>
<comment type="caution">
    <text evidence="2">The sequence shown here is derived from an EMBL/GenBank/DDBJ whole genome shotgun (WGS) entry which is preliminary data.</text>
</comment>
<dbReference type="Proteomes" id="UP001196413">
    <property type="component" value="Unassembled WGS sequence"/>
</dbReference>
<gene>
    <name evidence="2" type="ORF">KIN20_000188</name>
</gene>
<organism evidence="2 3">
    <name type="scientific">Parelaphostrongylus tenuis</name>
    <name type="common">Meningeal worm</name>
    <dbReference type="NCBI Taxonomy" id="148309"/>
    <lineage>
        <taxon>Eukaryota</taxon>
        <taxon>Metazoa</taxon>
        <taxon>Ecdysozoa</taxon>
        <taxon>Nematoda</taxon>
        <taxon>Chromadorea</taxon>
        <taxon>Rhabditida</taxon>
        <taxon>Rhabditina</taxon>
        <taxon>Rhabditomorpha</taxon>
        <taxon>Strongyloidea</taxon>
        <taxon>Metastrongylidae</taxon>
        <taxon>Parelaphostrongylus</taxon>
    </lineage>
</organism>
<protein>
    <submittedName>
        <fullName evidence="2">Uncharacterized protein</fullName>
    </submittedName>
</protein>
<dbReference type="EMBL" id="JAHQIW010000032">
    <property type="protein sequence ID" value="KAJ1345614.1"/>
    <property type="molecule type" value="Genomic_DNA"/>
</dbReference>
<proteinExistence type="predicted"/>
<keyword evidence="3" id="KW-1185">Reference proteome</keyword>